<dbReference type="InterPro" id="IPR055178">
    <property type="entry name" value="RsdA/BaiN/AoA(So)-like_dom"/>
</dbReference>
<dbReference type="Pfam" id="PF03486">
    <property type="entry name" value="HI0933_like"/>
    <property type="match status" value="1"/>
</dbReference>
<gene>
    <name evidence="6" type="ORF">FGU65_11675</name>
</gene>
<evidence type="ECO:0000259" key="5">
    <source>
        <dbReference type="Pfam" id="PF22780"/>
    </source>
</evidence>
<protein>
    <submittedName>
        <fullName evidence="6">NAD(P)/FAD-dependent oxidoreductase</fullName>
    </submittedName>
</protein>
<dbReference type="Pfam" id="PF22780">
    <property type="entry name" value="HI0933_like_1st"/>
    <property type="match status" value="1"/>
</dbReference>
<comment type="caution">
    <text evidence="6">The sequence shown here is derived from an EMBL/GenBank/DDBJ whole genome shotgun (WGS) entry which is preliminary data.</text>
</comment>
<dbReference type="InterPro" id="IPR004792">
    <property type="entry name" value="BaiN-like"/>
</dbReference>
<evidence type="ECO:0000313" key="6">
    <source>
        <dbReference type="EMBL" id="MDN7025540.1"/>
    </source>
</evidence>
<evidence type="ECO:0000259" key="4">
    <source>
        <dbReference type="Pfam" id="PF03486"/>
    </source>
</evidence>
<dbReference type="NCBIfam" id="TIGR00275">
    <property type="entry name" value="aminoacetone oxidase family FAD-binding enzyme"/>
    <property type="match status" value="1"/>
</dbReference>
<accession>A0ABT8MC82</accession>
<dbReference type="SUPFAM" id="SSF51905">
    <property type="entry name" value="FAD/NAD(P)-binding domain"/>
    <property type="match status" value="1"/>
</dbReference>
<evidence type="ECO:0000256" key="3">
    <source>
        <dbReference type="ARBA" id="ARBA00022827"/>
    </source>
</evidence>
<organism evidence="6 7">
    <name type="scientific">Methanoculleus frigidifontis</name>
    <dbReference type="NCBI Taxonomy" id="2584085"/>
    <lineage>
        <taxon>Archaea</taxon>
        <taxon>Methanobacteriati</taxon>
        <taxon>Methanobacteriota</taxon>
        <taxon>Stenosarchaea group</taxon>
        <taxon>Methanomicrobia</taxon>
        <taxon>Methanomicrobiales</taxon>
        <taxon>Methanomicrobiaceae</taxon>
        <taxon>Methanoculleus</taxon>
    </lineage>
</organism>
<keyword evidence="3" id="KW-0274">FAD</keyword>
<feature type="domain" description="RsdA/BaiN/AoA(So)-like Rossmann fold-like" evidence="4">
    <location>
        <begin position="9"/>
        <end position="406"/>
    </location>
</feature>
<name>A0ABT8MC82_9EURY</name>
<dbReference type="SUPFAM" id="SSF160996">
    <property type="entry name" value="HI0933 insert domain-like"/>
    <property type="match status" value="1"/>
</dbReference>
<dbReference type="InterPro" id="IPR023166">
    <property type="entry name" value="BaiN-like_dom_sf"/>
</dbReference>
<dbReference type="InterPro" id="IPR057661">
    <property type="entry name" value="RsdA/BaiN/AoA(So)_Rossmann"/>
</dbReference>
<dbReference type="Gene3D" id="3.50.50.60">
    <property type="entry name" value="FAD/NAD(P)-binding domain"/>
    <property type="match status" value="1"/>
</dbReference>
<dbReference type="PANTHER" id="PTHR42887">
    <property type="entry name" value="OS12G0638800 PROTEIN"/>
    <property type="match status" value="1"/>
</dbReference>
<dbReference type="PRINTS" id="PR00411">
    <property type="entry name" value="PNDRDTASEI"/>
</dbReference>
<feature type="domain" description="RsdA/BaiN/AoA(So)-like insert" evidence="5">
    <location>
        <begin position="195"/>
        <end position="353"/>
    </location>
</feature>
<dbReference type="Proteomes" id="UP001168338">
    <property type="component" value="Unassembled WGS sequence"/>
</dbReference>
<evidence type="ECO:0000313" key="7">
    <source>
        <dbReference type="Proteomes" id="UP001168338"/>
    </source>
</evidence>
<dbReference type="InterPro" id="IPR036188">
    <property type="entry name" value="FAD/NAD-bd_sf"/>
</dbReference>
<reference evidence="6" key="1">
    <citation type="submission" date="2019-05" db="EMBL/GenBank/DDBJ databases">
        <title>Methanoculleus sp. FWC-SCC1, a methanogenic archaeon isolated from deep marine cold seep.</title>
        <authorList>
            <person name="Chen Y.-W."/>
            <person name="Chen S.-C."/>
            <person name="Teng N.-H."/>
            <person name="Lai M.-C."/>
        </authorList>
    </citation>
    <scope>NUCLEOTIDE SEQUENCE</scope>
    <source>
        <strain evidence="6">FWC-SCC1</strain>
    </source>
</reference>
<evidence type="ECO:0000256" key="2">
    <source>
        <dbReference type="ARBA" id="ARBA00022630"/>
    </source>
</evidence>
<evidence type="ECO:0000256" key="1">
    <source>
        <dbReference type="ARBA" id="ARBA00001974"/>
    </source>
</evidence>
<keyword evidence="2" id="KW-0285">Flavoprotein</keyword>
<dbReference type="EMBL" id="VCYH01000008">
    <property type="protein sequence ID" value="MDN7025540.1"/>
    <property type="molecule type" value="Genomic_DNA"/>
</dbReference>
<sequence>MTTDTGDYDTIIIGAGPAGLFCALQAAAPGRKILILEKKPACGRKLLITGSGQCNLTHGGNIREFLARYGDHGAFLRPALLGFTNRDLIAFFESRGLDLETDENGKVFPATRKAADVLDLLLRECRERGVRVRCGEAVIAVERTDGGFLVTTGAARYTASRVVIATGGASYPATGSTGDGYRLAAALGHTVTPVRPALAPVVVEDYPFARLAGISFEGVTVSLFRDGRKTRELAGDLLFTHTGLSGPAVLHLSRYTAAGDALKVSFLPGMTREGLEKDLLAKFAAHGTRQVKTILADYGLPERFVLALLEAAGIPADRAAAHLAKKARGALIDRLTAFPFGVKAVGGFREAMVTAGGVALEEVDKKTMASKRVPGLYVIGEVLDVDGDTGGYNLQAAFSTAVAAARAITGAQGR</sequence>
<dbReference type="Gene3D" id="2.40.30.10">
    <property type="entry name" value="Translation factors"/>
    <property type="match status" value="1"/>
</dbReference>
<dbReference type="Gene3D" id="1.10.8.260">
    <property type="entry name" value="HI0933 insert domain-like"/>
    <property type="match status" value="1"/>
</dbReference>
<dbReference type="PRINTS" id="PR00368">
    <property type="entry name" value="FADPNR"/>
</dbReference>
<proteinExistence type="predicted"/>
<comment type="cofactor">
    <cofactor evidence="1">
        <name>FAD</name>
        <dbReference type="ChEBI" id="CHEBI:57692"/>
    </cofactor>
</comment>
<dbReference type="PANTHER" id="PTHR42887:SF2">
    <property type="entry name" value="OS12G0638800 PROTEIN"/>
    <property type="match status" value="1"/>
</dbReference>
<dbReference type="RefSeq" id="WP_301664704.1">
    <property type="nucleotide sequence ID" value="NZ_VCYH01000008.1"/>
</dbReference>
<keyword evidence="7" id="KW-1185">Reference proteome</keyword>